<dbReference type="GO" id="GO:0008483">
    <property type="term" value="F:transaminase activity"/>
    <property type="evidence" value="ECO:0007669"/>
    <property type="project" value="UniProtKB-KW"/>
</dbReference>
<dbReference type="CDD" id="cd00609">
    <property type="entry name" value="AAT_like"/>
    <property type="match status" value="1"/>
</dbReference>
<dbReference type="EMBL" id="BAAAUX010000014">
    <property type="protein sequence ID" value="GAA2794299.1"/>
    <property type="molecule type" value="Genomic_DNA"/>
</dbReference>
<gene>
    <name evidence="7" type="ORF">GCM10010470_31500</name>
</gene>
<dbReference type="SMART" id="SM00345">
    <property type="entry name" value="HTH_GNTR"/>
    <property type="match status" value="1"/>
</dbReference>
<dbReference type="InterPro" id="IPR000524">
    <property type="entry name" value="Tscrpt_reg_HTH_GntR"/>
</dbReference>
<name>A0ABN3VDH5_9PSEU</name>
<dbReference type="InterPro" id="IPR036388">
    <property type="entry name" value="WH-like_DNA-bd_sf"/>
</dbReference>
<dbReference type="RefSeq" id="WP_344680421.1">
    <property type="nucleotide sequence ID" value="NZ_BAAAUX010000014.1"/>
</dbReference>
<evidence type="ECO:0000313" key="7">
    <source>
        <dbReference type="EMBL" id="GAA2794299.1"/>
    </source>
</evidence>
<dbReference type="PROSITE" id="PS50949">
    <property type="entry name" value="HTH_GNTR"/>
    <property type="match status" value="1"/>
</dbReference>
<keyword evidence="7" id="KW-0808">Transferase</keyword>
<dbReference type="PRINTS" id="PR00035">
    <property type="entry name" value="HTHGNTR"/>
</dbReference>
<reference evidence="7 8" key="1">
    <citation type="journal article" date="2019" name="Int. J. Syst. Evol. Microbiol.">
        <title>The Global Catalogue of Microorganisms (GCM) 10K type strain sequencing project: providing services to taxonomists for standard genome sequencing and annotation.</title>
        <authorList>
            <consortium name="The Broad Institute Genomics Platform"/>
            <consortium name="The Broad Institute Genome Sequencing Center for Infectious Disease"/>
            <person name="Wu L."/>
            <person name="Ma J."/>
        </authorList>
    </citation>
    <scope>NUCLEOTIDE SEQUENCE [LARGE SCALE GENOMIC DNA]</scope>
    <source>
        <strain evidence="7 8">JCM 9383</strain>
    </source>
</reference>
<dbReference type="PANTHER" id="PTHR46577:SF1">
    <property type="entry name" value="HTH-TYPE TRANSCRIPTIONAL REGULATORY PROTEIN GABR"/>
    <property type="match status" value="1"/>
</dbReference>
<keyword evidence="4" id="KW-0238">DNA-binding</keyword>
<protein>
    <submittedName>
        <fullName evidence="7">PLP-dependent aminotransferase family protein</fullName>
    </submittedName>
</protein>
<sequence length="470" mass="50661">MEFHVSLVGRTDLTGQIYRQVAAAVLDGRLRPGQALPPSRELAARLEVSRNTVSAAYDRLTAEGFVSARTGSGTYVREGGFERPPEPAAGAELRPRAIWSRIKVPPTDVSEPRFDFRAGIPDVRMFPYASWRRLMSRRLRASAIGPPSYGDPAGHAGLRAALARHVGVSRAVRATADDVLITNGAQHAVDLIGRVLVEPGMCVAVEDPGYPPQRQLLRSLGARVAGVPVDSEGLVVDRIPREAKLVCVTPSHQFPLGVPMSLPRRTALLEWAERTGGVIVEDDYDSEFRFSGRPIEPVQNLDRTGRVIYVGSMSKVLLPTLRIGFLIAPRSLRPALRAARHVTDAHTSLPVQAALAEFVEEGLLARHIRRCRAAYADRYRRISAGLRRDFGGLLDVLPAEAGLHLCARLPEGTDDRAASERAAAGGVGIMPLSPFGRAGATPPGLVFGYGGIDASDVDEGLARLRECLGG</sequence>
<proteinExistence type="inferred from homology"/>
<accession>A0ABN3VDH5</accession>
<keyword evidence="2" id="KW-0663">Pyridoxal phosphate</keyword>
<evidence type="ECO:0000256" key="5">
    <source>
        <dbReference type="ARBA" id="ARBA00023163"/>
    </source>
</evidence>
<evidence type="ECO:0000256" key="4">
    <source>
        <dbReference type="ARBA" id="ARBA00023125"/>
    </source>
</evidence>
<dbReference type="InterPro" id="IPR036390">
    <property type="entry name" value="WH_DNA-bd_sf"/>
</dbReference>
<keyword evidence="8" id="KW-1185">Reference proteome</keyword>
<feature type="domain" description="HTH gntR-type" evidence="6">
    <location>
        <begin position="11"/>
        <end position="79"/>
    </location>
</feature>
<dbReference type="Proteomes" id="UP001500979">
    <property type="component" value="Unassembled WGS sequence"/>
</dbReference>
<dbReference type="Pfam" id="PF00155">
    <property type="entry name" value="Aminotran_1_2"/>
    <property type="match status" value="1"/>
</dbReference>
<dbReference type="CDD" id="cd07377">
    <property type="entry name" value="WHTH_GntR"/>
    <property type="match status" value="1"/>
</dbReference>
<evidence type="ECO:0000256" key="2">
    <source>
        <dbReference type="ARBA" id="ARBA00022898"/>
    </source>
</evidence>
<dbReference type="SUPFAM" id="SSF46785">
    <property type="entry name" value="Winged helix' DNA-binding domain"/>
    <property type="match status" value="1"/>
</dbReference>
<dbReference type="Gene3D" id="1.10.10.10">
    <property type="entry name" value="Winged helix-like DNA-binding domain superfamily/Winged helix DNA-binding domain"/>
    <property type="match status" value="1"/>
</dbReference>
<comment type="caution">
    <text evidence="7">The sequence shown here is derived from an EMBL/GenBank/DDBJ whole genome shotgun (WGS) entry which is preliminary data.</text>
</comment>
<dbReference type="SUPFAM" id="SSF53383">
    <property type="entry name" value="PLP-dependent transferases"/>
    <property type="match status" value="1"/>
</dbReference>
<dbReference type="Pfam" id="PF00392">
    <property type="entry name" value="GntR"/>
    <property type="match status" value="1"/>
</dbReference>
<keyword evidence="3" id="KW-0805">Transcription regulation</keyword>
<dbReference type="InterPro" id="IPR004839">
    <property type="entry name" value="Aminotransferase_I/II_large"/>
</dbReference>
<dbReference type="Gene3D" id="3.40.640.10">
    <property type="entry name" value="Type I PLP-dependent aspartate aminotransferase-like (Major domain)"/>
    <property type="match status" value="1"/>
</dbReference>
<dbReference type="InterPro" id="IPR015421">
    <property type="entry name" value="PyrdxlP-dep_Trfase_major"/>
</dbReference>
<dbReference type="PANTHER" id="PTHR46577">
    <property type="entry name" value="HTH-TYPE TRANSCRIPTIONAL REGULATORY PROTEIN GABR"/>
    <property type="match status" value="1"/>
</dbReference>
<keyword evidence="5" id="KW-0804">Transcription</keyword>
<dbReference type="InterPro" id="IPR051446">
    <property type="entry name" value="HTH_trans_reg/aminotransferase"/>
</dbReference>
<organism evidence="7 8">
    <name type="scientific">Saccharopolyspora taberi</name>
    <dbReference type="NCBI Taxonomy" id="60895"/>
    <lineage>
        <taxon>Bacteria</taxon>
        <taxon>Bacillati</taxon>
        <taxon>Actinomycetota</taxon>
        <taxon>Actinomycetes</taxon>
        <taxon>Pseudonocardiales</taxon>
        <taxon>Pseudonocardiaceae</taxon>
        <taxon>Saccharopolyspora</taxon>
    </lineage>
</organism>
<keyword evidence="7" id="KW-0032">Aminotransferase</keyword>
<evidence type="ECO:0000313" key="8">
    <source>
        <dbReference type="Proteomes" id="UP001500979"/>
    </source>
</evidence>
<comment type="similarity">
    <text evidence="1">In the C-terminal section; belongs to the class-I pyridoxal-phosphate-dependent aminotransferase family.</text>
</comment>
<evidence type="ECO:0000256" key="1">
    <source>
        <dbReference type="ARBA" id="ARBA00005384"/>
    </source>
</evidence>
<evidence type="ECO:0000256" key="3">
    <source>
        <dbReference type="ARBA" id="ARBA00023015"/>
    </source>
</evidence>
<dbReference type="InterPro" id="IPR015424">
    <property type="entry name" value="PyrdxlP-dep_Trfase"/>
</dbReference>
<evidence type="ECO:0000259" key="6">
    <source>
        <dbReference type="PROSITE" id="PS50949"/>
    </source>
</evidence>